<reference evidence="1 2" key="1">
    <citation type="submission" date="2018-06" db="EMBL/GenBank/DDBJ databases">
        <title>Genomic Encyclopedia of Type Strains, Phase I: the one thousand microbial genomes (KMG-I) project.</title>
        <authorList>
            <person name="Kyrpides N."/>
        </authorList>
    </citation>
    <scope>NUCLEOTIDE SEQUENCE [LARGE SCALE GENOMIC DNA]</scope>
    <source>
        <strain evidence="1 2">DSM 19573</strain>
    </source>
</reference>
<name>A0A318XHP8_9FIRM</name>
<sequence>MTAREKAKRAEIKKELQGKGILPPDKPKLNRKKFAAEVWKEFEEECTGIEDIFELHKCLGWMVSDKMHKVNEEQVGVLKLMKLTVEVKRFKKRLRDEGRISYKFDEIYEIIKPILNL</sequence>
<protein>
    <submittedName>
        <fullName evidence="1">Uncharacterized protein</fullName>
    </submittedName>
</protein>
<accession>A0A318XHP8</accession>
<dbReference type="Proteomes" id="UP000248132">
    <property type="component" value="Unassembled WGS sequence"/>
</dbReference>
<gene>
    <name evidence="1" type="ORF">LY28_02741</name>
</gene>
<organism evidence="1 2">
    <name type="scientific">Ruminiclostridium sufflavum DSM 19573</name>
    <dbReference type="NCBI Taxonomy" id="1121337"/>
    <lineage>
        <taxon>Bacteria</taxon>
        <taxon>Bacillati</taxon>
        <taxon>Bacillota</taxon>
        <taxon>Clostridia</taxon>
        <taxon>Eubacteriales</taxon>
        <taxon>Oscillospiraceae</taxon>
        <taxon>Ruminiclostridium</taxon>
    </lineage>
</organism>
<evidence type="ECO:0000313" key="1">
    <source>
        <dbReference type="EMBL" id="PYG86715.1"/>
    </source>
</evidence>
<keyword evidence="2" id="KW-1185">Reference proteome</keyword>
<dbReference type="EMBL" id="QKMR01000017">
    <property type="protein sequence ID" value="PYG86715.1"/>
    <property type="molecule type" value="Genomic_DNA"/>
</dbReference>
<comment type="caution">
    <text evidence="1">The sequence shown here is derived from an EMBL/GenBank/DDBJ whole genome shotgun (WGS) entry which is preliminary data.</text>
</comment>
<evidence type="ECO:0000313" key="2">
    <source>
        <dbReference type="Proteomes" id="UP000248132"/>
    </source>
</evidence>
<dbReference type="AlphaFoldDB" id="A0A318XHP8"/>
<proteinExistence type="predicted"/>